<evidence type="ECO:0000256" key="7">
    <source>
        <dbReference type="RuleBase" id="RU365069"/>
    </source>
</evidence>
<dbReference type="GO" id="GO:0015031">
    <property type="term" value="P:protein transport"/>
    <property type="evidence" value="ECO:0007669"/>
    <property type="project" value="UniProtKB-KW"/>
</dbReference>
<evidence type="ECO:0000256" key="6">
    <source>
        <dbReference type="ARBA" id="ARBA00022927"/>
    </source>
</evidence>
<dbReference type="GeneID" id="100639435"/>
<evidence type="ECO:0000313" key="10">
    <source>
        <dbReference type="EnsemblMetazoa" id="XP_019864389.1"/>
    </source>
</evidence>
<comment type="similarity">
    <text evidence="2 7">Belongs to the SEC5 family.</text>
</comment>
<dbReference type="InterPro" id="IPR039481">
    <property type="entry name" value="EXOC2/Sec5_N_dom"/>
</dbReference>
<dbReference type="GO" id="GO:0006893">
    <property type="term" value="P:Golgi to plasma membrane transport"/>
    <property type="evidence" value="ECO:0007669"/>
    <property type="project" value="UniProtKB-UniRule"/>
</dbReference>
<feature type="region of interest" description="Disordered" evidence="8">
    <location>
        <begin position="408"/>
        <end position="447"/>
    </location>
</feature>
<evidence type="ECO:0000256" key="4">
    <source>
        <dbReference type="ARBA" id="ARBA00022448"/>
    </source>
</evidence>
<dbReference type="InterPro" id="IPR029175">
    <property type="entry name" value="EXOC2/Sec5"/>
</dbReference>
<evidence type="ECO:0000259" key="9">
    <source>
        <dbReference type="Pfam" id="PF15469"/>
    </source>
</evidence>
<keyword evidence="11" id="KW-1185">Reference proteome</keyword>
<dbReference type="AlphaFoldDB" id="A0AAN0K582"/>
<dbReference type="PANTHER" id="PTHR13043">
    <property type="entry name" value="EXOCYST COMPLEX COMPONENT SEC5"/>
    <property type="match status" value="1"/>
</dbReference>
<dbReference type="FunFam" id="2.60.40.10:FF:000196">
    <property type="entry name" value="Exocyst complex component 2"/>
    <property type="match status" value="1"/>
</dbReference>
<reference evidence="11" key="1">
    <citation type="journal article" date="2010" name="Nature">
        <title>The Amphimedon queenslandica genome and the evolution of animal complexity.</title>
        <authorList>
            <person name="Srivastava M."/>
            <person name="Simakov O."/>
            <person name="Chapman J."/>
            <person name="Fahey B."/>
            <person name="Gauthier M.E."/>
            <person name="Mitros T."/>
            <person name="Richards G.S."/>
            <person name="Conaco C."/>
            <person name="Dacre M."/>
            <person name="Hellsten U."/>
            <person name="Larroux C."/>
            <person name="Putnam N.H."/>
            <person name="Stanke M."/>
            <person name="Adamska M."/>
            <person name="Darling A."/>
            <person name="Degnan S.M."/>
            <person name="Oakley T.H."/>
            <person name="Plachetzki D.C."/>
            <person name="Zhai Y."/>
            <person name="Adamski M."/>
            <person name="Calcino A."/>
            <person name="Cummins S.F."/>
            <person name="Goodstein D.M."/>
            <person name="Harris C."/>
            <person name="Jackson D.J."/>
            <person name="Leys S.P."/>
            <person name="Shu S."/>
            <person name="Woodcroft B.J."/>
            <person name="Vervoort M."/>
            <person name="Kosik K.S."/>
            <person name="Manning G."/>
            <person name="Degnan B.M."/>
            <person name="Rokhsar D.S."/>
        </authorList>
    </citation>
    <scope>NUCLEOTIDE SEQUENCE [LARGE SCALE GENOMIC DNA]</scope>
</reference>
<dbReference type="GO" id="GO:0006887">
    <property type="term" value="P:exocytosis"/>
    <property type="evidence" value="ECO:0007669"/>
    <property type="project" value="UniProtKB-KW"/>
</dbReference>
<comment type="function">
    <text evidence="1 7">Component of the exocyst complex involved in the docking of exocytic vesicles with fusion sites on the plasma membrane.</text>
</comment>
<feature type="compositionally biased region" description="Basic and acidic residues" evidence="8">
    <location>
        <begin position="436"/>
        <end position="447"/>
    </location>
</feature>
<dbReference type="InterPro" id="IPR014756">
    <property type="entry name" value="Ig_E-set"/>
</dbReference>
<dbReference type="RefSeq" id="XP_019864389.1">
    <property type="nucleotide sequence ID" value="XM_020008830.1"/>
</dbReference>
<name>A0AAN0K582_AMPQE</name>
<reference evidence="10" key="2">
    <citation type="submission" date="2024-06" db="UniProtKB">
        <authorList>
            <consortium name="EnsemblMetazoa"/>
        </authorList>
    </citation>
    <scope>IDENTIFICATION</scope>
</reference>
<evidence type="ECO:0000256" key="2">
    <source>
        <dbReference type="ARBA" id="ARBA00010578"/>
    </source>
</evidence>
<keyword evidence="4 7" id="KW-0813">Transport</keyword>
<dbReference type="InterPro" id="IPR013783">
    <property type="entry name" value="Ig-like_fold"/>
</dbReference>
<feature type="compositionally biased region" description="Polar residues" evidence="8">
    <location>
        <begin position="415"/>
        <end position="424"/>
    </location>
</feature>
<dbReference type="SUPFAM" id="SSF81296">
    <property type="entry name" value="E set domains"/>
    <property type="match status" value="1"/>
</dbReference>
<dbReference type="GO" id="GO:0000145">
    <property type="term" value="C:exocyst"/>
    <property type="evidence" value="ECO:0007669"/>
    <property type="project" value="UniProtKB-UniRule"/>
</dbReference>
<dbReference type="Proteomes" id="UP000007879">
    <property type="component" value="Unassembled WGS sequence"/>
</dbReference>
<dbReference type="Pfam" id="PF15469">
    <property type="entry name" value="Sec5"/>
    <property type="match status" value="1"/>
</dbReference>
<evidence type="ECO:0000313" key="11">
    <source>
        <dbReference type="Proteomes" id="UP000007879"/>
    </source>
</evidence>
<evidence type="ECO:0000256" key="5">
    <source>
        <dbReference type="ARBA" id="ARBA00022483"/>
    </source>
</evidence>
<feature type="domain" description="Exocyst complex component EXOC2/Sec5 N-terminal" evidence="9">
    <location>
        <begin position="136"/>
        <end position="926"/>
    </location>
</feature>
<sequence length="932" mass="104856">MDPPLVNGVSPCEGPPGTKVKIWGENLGLSAADITSIMICGQECVEMMEWVSDHKILCESGGGIGRGRIIVTSQSGGSGTCTVYFTGLEPTSPGSPRLDPESESSVWMDENWEVFGSDQTVIEGLPALSGSKSHFSDPLGIIKGRVGRKVSMDVLQQLGRPEGSANLLAEDFNPVLFLLENHCGTSYQQLQQGLDHLKGEVEKTQQAPAQFIENNLDAFIQCYDALSDVNKLMLTNEKDSDGLTDKLENYFRSTTLEAEALFQGLLNRKLKADTTRNALTVLQRYRFLFNLPRSIERNIKNFEYEIVTNDYERAKSLFAGTKVKVFAKVLKEVESMVSKFRSDLRKQLLTNPTTFENQKKLIKYLLDLDYVGDPCWECVSGMHSWLLSQLLEAKMRYQTDTEFLDVPSIGRGHSRTQSNSSGGSVYSKATVGSHSRNPDSTHDASSKPKRIQFIEKLIDIIANNLPNFFKLGQAYFNRSLFNTTLNENQDNIISENISTKVHVFDEMLLEVCEVYTDLVNASLFEDALTDLPPDRVSKLGDWKPFDDDLAEVSGAWLPLCVRKIRTCLSLLQDLPLPAAPLSLVQQLSLNVCTLSSDTLFLRTTKDIEGLSEREDWRVQDEEGSIITSLPVLFENIVIDVLLTVKEIVIETHPGETKEQRDQLSSSSVEYFQGLLEDFCECLTMLAAPPDGESIKSSITRQETFSGALSEDNLNVPLPEEQLLLILSNSYYTRQYVSPRLFDCFMSHGYPSCPQVEQKFIEQLGELERKVFEYYIRLKVGPLVKLVAPGIHGGYFDWGTDSVPKGIRSYIKEILLYFVHVHAEVSSISEHITQQVLSQLLEKLIDEFHEQLRRVTSFSNQGRLVGYIELLVLQDTLAAYVTPSTRDKFMEIYDVIGSKLITKSYGRNIRDLSESFHESNSLQFRCFRATESF</sequence>
<dbReference type="KEGG" id="aqu:100639435"/>
<keyword evidence="5 7" id="KW-0268">Exocytosis</keyword>
<organism evidence="10 11">
    <name type="scientific">Amphimedon queenslandica</name>
    <name type="common">Sponge</name>
    <dbReference type="NCBI Taxonomy" id="400682"/>
    <lineage>
        <taxon>Eukaryota</taxon>
        <taxon>Metazoa</taxon>
        <taxon>Porifera</taxon>
        <taxon>Demospongiae</taxon>
        <taxon>Heteroscleromorpha</taxon>
        <taxon>Haplosclerida</taxon>
        <taxon>Niphatidae</taxon>
        <taxon>Amphimedon</taxon>
    </lineage>
</organism>
<proteinExistence type="inferred from homology"/>
<dbReference type="CDD" id="cd00603">
    <property type="entry name" value="IPT_PCSR"/>
    <property type="match status" value="1"/>
</dbReference>
<evidence type="ECO:0000256" key="1">
    <source>
        <dbReference type="ARBA" id="ARBA00002660"/>
    </source>
</evidence>
<accession>A0AAN0K582</accession>
<dbReference type="PANTHER" id="PTHR13043:SF1">
    <property type="entry name" value="EXOCYST COMPLEX COMPONENT 2"/>
    <property type="match status" value="1"/>
</dbReference>
<keyword evidence="6 7" id="KW-0653">Protein transport</keyword>
<dbReference type="EnsemblMetazoa" id="XM_020008830.1">
    <property type="protein sequence ID" value="XP_019864389.1"/>
    <property type="gene ID" value="LOC100639435"/>
</dbReference>
<evidence type="ECO:0000256" key="8">
    <source>
        <dbReference type="SAM" id="MobiDB-lite"/>
    </source>
</evidence>
<dbReference type="Gene3D" id="2.60.40.10">
    <property type="entry name" value="Immunoglobulins"/>
    <property type="match status" value="1"/>
</dbReference>
<protein>
    <recommendedName>
        <fullName evidence="3 7">Exocyst complex component 2</fullName>
    </recommendedName>
</protein>
<comment type="subunit">
    <text evidence="7">Component of the exocyst complex.</text>
</comment>
<evidence type="ECO:0000256" key="3">
    <source>
        <dbReference type="ARBA" id="ARBA00017526"/>
    </source>
</evidence>